<keyword evidence="2" id="KW-1185">Reference proteome</keyword>
<protein>
    <submittedName>
        <fullName evidence="1">Uncharacterized protein</fullName>
    </submittedName>
</protein>
<organism evidence="1 2">
    <name type="scientific">Aerococcus christensenii</name>
    <dbReference type="NCBI Taxonomy" id="87541"/>
    <lineage>
        <taxon>Bacteria</taxon>
        <taxon>Bacillati</taxon>
        <taxon>Bacillota</taxon>
        <taxon>Bacilli</taxon>
        <taxon>Lactobacillales</taxon>
        <taxon>Aerococcaceae</taxon>
        <taxon>Aerococcus</taxon>
    </lineage>
</organism>
<dbReference type="Proteomes" id="UP000234775">
    <property type="component" value="Unassembled WGS sequence"/>
</dbReference>
<name>A0A2I1K7R1_9LACT</name>
<proteinExistence type="predicted"/>
<accession>A0A2I1K7R1</accession>
<dbReference type="EMBL" id="PKGZ01000002">
    <property type="protein sequence ID" value="PKY91595.1"/>
    <property type="molecule type" value="Genomic_DNA"/>
</dbReference>
<sequence>MNYETFNQFMMEAKNERFWNDVVPEIEYSYFQEELYGIRKKGSKFPITFLHATSPQEAIRKYINDHKVINVKHLEHLE</sequence>
<dbReference type="RefSeq" id="WP_101659855.1">
    <property type="nucleotide sequence ID" value="NZ_PKGZ01000002.1"/>
</dbReference>
<dbReference type="AlphaFoldDB" id="A0A2I1K7R1"/>
<reference evidence="1 2" key="1">
    <citation type="submission" date="2017-12" db="EMBL/GenBank/DDBJ databases">
        <title>Phylogenetic diversity of female urinary microbiome.</title>
        <authorList>
            <person name="Thomas-White K."/>
            <person name="Wolfe A.J."/>
        </authorList>
    </citation>
    <scope>NUCLEOTIDE SEQUENCE [LARGE SCALE GENOMIC DNA]</scope>
    <source>
        <strain evidence="1 2">UMB0844</strain>
    </source>
</reference>
<evidence type="ECO:0000313" key="1">
    <source>
        <dbReference type="EMBL" id="PKY91595.1"/>
    </source>
</evidence>
<evidence type="ECO:0000313" key="2">
    <source>
        <dbReference type="Proteomes" id="UP000234775"/>
    </source>
</evidence>
<gene>
    <name evidence="1" type="ORF">CYJ27_02660</name>
</gene>
<comment type="caution">
    <text evidence="1">The sequence shown here is derived from an EMBL/GenBank/DDBJ whole genome shotgun (WGS) entry which is preliminary data.</text>
</comment>